<reference evidence="2" key="2">
    <citation type="submission" date="2020-09" db="EMBL/GenBank/DDBJ databases">
        <authorList>
            <person name="Sun Q."/>
            <person name="Zhou Y."/>
        </authorList>
    </citation>
    <scope>NUCLEOTIDE SEQUENCE</scope>
    <source>
        <strain evidence="2">CGMCC 1.15095</strain>
    </source>
</reference>
<dbReference type="InterPro" id="IPR039422">
    <property type="entry name" value="MarR/SlyA-like"/>
</dbReference>
<dbReference type="GO" id="GO:0006950">
    <property type="term" value="P:response to stress"/>
    <property type="evidence" value="ECO:0007669"/>
    <property type="project" value="TreeGrafter"/>
</dbReference>
<reference evidence="2" key="1">
    <citation type="journal article" date="2014" name="Int. J. Syst. Evol. Microbiol.">
        <title>Complete genome sequence of Corynebacterium casei LMG S-19264T (=DSM 44701T), isolated from a smear-ripened cheese.</title>
        <authorList>
            <consortium name="US DOE Joint Genome Institute (JGI-PGF)"/>
            <person name="Walter F."/>
            <person name="Albersmeier A."/>
            <person name="Kalinowski J."/>
            <person name="Ruckert C."/>
        </authorList>
    </citation>
    <scope>NUCLEOTIDE SEQUENCE</scope>
    <source>
        <strain evidence="2">CGMCC 1.15095</strain>
    </source>
</reference>
<dbReference type="Proteomes" id="UP000608154">
    <property type="component" value="Unassembled WGS sequence"/>
</dbReference>
<dbReference type="EMBL" id="BMHK01000004">
    <property type="protein sequence ID" value="GGB92478.1"/>
    <property type="molecule type" value="Genomic_DNA"/>
</dbReference>
<dbReference type="InterPro" id="IPR000835">
    <property type="entry name" value="HTH_MarR-typ"/>
</dbReference>
<feature type="domain" description="HTH marR-type" evidence="1">
    <location>
        <begin position="11"/>
        <end position="141"/>
    </location>
</feature>
<organism evidence="2 3">
    <name type="scientific">Novosphingobium endophyticum</name>
    <dbReference type="NCBI Taxonomy" id="1955250"/>
    <lineage>
        <taxon>Bacteria</taxon>
        <taxon>Pseudomonadati</taxon>
        <taxon>Pseudomonadota</taxon>
        <taxon>Alphaproteobacteria</taxon>
        <taxon>Sphingomonadales</taxon>
        <taxon>Sphingomonadaceae</taxon>
        <taxon>Novosphingobium</taxon>
    </lineage>
</organism>
<dbReference type="PROSITE" id="PS50995">
    <property type="entry name" value="HTH_MARR_2"/>
    <property type="match status" value="1"/>
</dbReference>
<dbReference type="PANTHER" id="PTHR33164:SF43">
    <property type="entry name" value="HTH-TYPE TRANSCRIPTIONAL REPRESSOR YETL"/>
    <property type="match status" value="1"/>
</dbReference>
<dbReference type="InterPro" id="IPR036390">
    <property type="entry name" value="WH_DNA-bd_sf"/>
</dbReference>
<dbReference type="GO" id="GO:0003700">
    <property type="term" value="F:DNA-binding transcription factor activity"/>
    <property type="evidence" value="ECO:0007669"/>
    <property type="project" value="InterPro"/>
</dbReference>
<accession>A0A916TPX4</accession>
<dbReference type="Gene3D" id="1.10.10.10">
    <property type="entry name" value="Winged helix-like DNA-binding domain superfamily/Winged helix DNA-binding domain"/>
    <property type="match status" value="1"/>
</dbReference>
<dbReference type="SMART" id="SM00347">
    <property type="entry name" value="HTH_MARR"/>
    <property type="match status" value="1"/>
</dbReference>
<dbReference type="SUPFAM" id="SSF46785">
    <property type="entry name" value="Winged helix' DNA-binding domain"/>
    <property type="match status" value="1"/>
</dbReference>
<sequence>MPRVMPDDPLNELPGYALRRAANAMMAELTARLVPLDLRISDASVLMLIAERTDMTSSDIGKVLDIQRANMVPLLNRLEAAGLIARKPIDRKSQAVVLTPEGRERLADTRAIVTCFEDDLMARIPDEHRPHFLPALRALVGQPVDP</sequence>
<dbReference type="Pfam" id="PF01047">
    <property type="entry name" value="MarR"/>
    <property type="match status" value="1"/>
</dbReference>
<dbReference type="InterPro" id="IPR036388">
    <property type="entry name" value="WH-like_DNA-bd_sf"/>
</dbReference>
<name>A0A916TPX4_9SPHN</name>
<proteinExistence type="predicted"/>
<evidence type="ECO:0000313" key="2">
    <source>
        <dbReference type="EMBL" id="GGB92478.1"/>
    </source>
</evidence>
<comment type="caution">
    <text evidence="2">The sequence shown here is derived from an EMBL/GenBank/DDBJ whole genome shotgun (WGS) entry which is preliminary data.</text>
</comment>
<evidence type="ECO:0000313" key="3">
    <source>
        <dbReference type="Proteomes" id="UP000608154"/>
    </source>
</evidence>
<dbReference type="PANTHER" id="PTHR33164">
    <property type="entry name" value="TRANSCRIPTIONAL REGULATOR, MARR FAMILY"/>
    <property type="match status" value="1"/>
</dbReference>
<evidence type="ECO:0000259" key="1">
    <source>
        <dbReference type="PROSITE" id="PS50995"/>
    </source>
</evidence>
<protein>
    <submittedName>
        <fullName evidence="2">Hydroxycinnamic acid degradation regulator</fullName>
    </submittedName>
</protein>
<keyword evidence="3" id="KW-1185">Reference proteome</keyword>
<dbReference type="AlphaFoldDB" id="A0A916TPX4"/>
<gene>
    <name evidence="2" type="ORF">GCM10011494_08560</name>
</gene>